<dbReference type="PROSITE" id="PS50011">
    <property type="entry name" value="PROTEIN_KINASE_DOM"/>
    <property type="match status" value="1"/>
</dbReference>
<protein>
    <recommendedName>
        <fullName evidence="2">non-specific serine/threonine protein kinase</fullName>
        <ecNumber evidence="2">2.7.11.1</ecNumber>
    </recommendedName>
</protein>
<name>A0ABQ8PAJ1_9CRYT</name>
<dbReference type="SUPFAM" id="SSF56112">
    <property type="entry name" value="Protein kinase-like (PK-like)"/>
    <property type="match status" value="1"/>
</dbReference>
<keyword evidence="4 7" id="KW-0547">Nucleotide-binding</keyword>
<dbReference type="Gene3D" id="1.10.510.10">
    <property type="entry name" value="Transferase(Phosphotransferase) domain 1"/>
    <property type="match status" value="1"/>
</dbReference>
<dbReference type="InterPro" id="IPR017441">
    <property type="entry name" value="Protein_kinase_ATP_BS"/>
</dbReference>
<evidence type="ECO:0000256" key="8">
    <source>
        <dbReference type="SAM" id="MobiDB-lite"/>
    </source>
</evidence>
<comment type="similarity">
    <text evidence="1">Belongs to the protein kinase superfamily. NEK Ser/Thr protein kinase family. NIMA subfamily.</text>
</comment>
<proteinExistence type="inferred from homology"/>
<dbReference type="Gene3D" id="3.30.200.20">
    <property type="entry name" value="Phosphorylase Kinase, domain 1"/>
    <property type="match status" value="1"/>
</dbReference>
<evidence type="ECO:0000256" key="7">
    <source>
        <dbReference type="PROSITE-ProRule" id="PRU10141"/>
    </source>
</evidence>
<evidence type="ECO:0000256" key="1">
    <source>
        <dbReference type="ARBA" id="ARBA00010886"/>
    </source>
</evidence>
<feature type="compositionally biased region" description="Polar residues" evidence="8">
    <location>
        <begin position="479"/>
        <end position="495"/>
    </location>
</feature>
<keyword evidence="3" id="KW-0808">Transferase</keyword>
<evidence type="ECO:0000256" key="5">
    <source>
        <dbReference type="ARBA" id="ARBA00022777"/>
    </source>
</evidence>
<evidence type="ECO:0000256" key="2">
    <source>
        <dbReference type="ARBA" id="ARBA00012513"/>
    </source>
</evidence>
<dbReference type="PROSITE" id="PS00108">
    <property type="entry name" value="PROTEIN_KINASE_ST"/>
    <property type="match status" value="1"/>
</dbReference>
<evidence type="ECO:0000256" key="3">
    <source>
        <dbReference type="ARBA" id="ARBA00022679"/>
    </source>
</evidence>
<keyword evidence="11" id="KW-1185">Reference proteome</keyword>
<feature type="domain" description="Protein kinase" evidence="9">
    <location>
        <begin position="4"/>
        <end position="287"/>
    </location>
</feature>
<keyword evidence="5 10" id="KW-0418">Kinase</keyword>
<dbReference type="EMBL" id="JAPCXB010000062">
    <property type="protein sequence ID" value="KAJ1611138.1"/>
    <property type="molecule type" value="Genomic_DNA"/>
</dbReference>
<evidence type="ECO:0000256" key="4">
    <source>
        <dbReference type="ARBA" id="ARBA00022741"/>
    </source>
</evidence>
<dbReference type="SMART" id="SM00220">
    <property type="entry name" value="S_TKc"/>
    <property type="match status" value="1"/>
</dbReference>
<evidence type="ECO:0000313" key="10">
    <source>
        <dbReference type="EMBL" id="KAJ1611138.1"/>
    </source>
</evidence>
<dbReference type="GO" id="GO:0016301">
    <property type="term" value="F:kinase activity"/>
    <property type="evidence" value="ECO:0007669"/>
    <property type="project" value="UniProtKB-KW"/>
</dbReference>
<reference evidence="10" key="1">
    <citation type="submission" date="2022-10" db="EMBL/GenBank/DDBJ databases">
        <title>Adaptive evolution leads to modifications in subtelomeric GC content in a zoonotic Cryptosporidium species.</title>
        <authorList>
            <person name="Li J."/>
            <person name="Feng Y."/>
            <person name="Xiao L."/>
        </authorList>
    </citation>
    <scope>NUCLEOTIDE SEQUENCE</scope>
    <source>
        <strain evidence="10">25894</strain>
    </source>
</reference>
<dbReference type="EC" id="2.7.11.1" evidence="2"/>
<dbReference type="PROSITE" id="PS00107">
    <property type="entry name" value="PROTEIN_KINASE_ATP"/>
    <property type="match status" value="1"/>
</dbReference>
<accession>A0ABQ8PAJ1</accession>
<dbReference type="InterPro" id="IPR008271">
    <property type="entry name" value="Ser/Thr_kinase_AS"/>
</dbReference>
<feature type="region of interest" description="Disordered" evidence="8">
    <location>
        <begin position="454"/>
        <end position="502"/>
    </location>
</feature>
<evidence type="ECO:0000259" key="9">
    <source>
        <dbReference type="PROSITE" id="PS50011"/>
    </source>
</evidence>
<evidence type="ECO:0000256" key="6">
    <source>
        <dbReference type="ARBA" id="ARBA00022840"/>
    </source>
</evidence>
<dbReference type="InterPro" id="IPR000719">
    <property type="entry name" value="Prot_kinase_dom"/>
</dbReference>
<gene>
    <name evidence="10" type="ORF">OJ252_1646</name>
</gene>
<dbReference type="Proteomes" id="UP001071777">
    <property type="component" value="Unassembled WGS sequence"/>
</dbReference>
<comment type="caution">
    <text evidence="10">The sequence shown here is derived from an EMBL/GenBank/DDBJ whole genome shotgun (WGS) entry which is preliminary data.</text>
</comment>
<dbReference type="Pfam" id="PF00069">
    <property type="entry name" value="Pkinase"/>
    <property type="match status" value="1"/>
</dbReference>
<dbReference type="PANTHER" id="PTHR43671">
    <property type="entry name" value="SERINE/THREONINE-PROTEIN KINASE NEK"/>
    <property type="match status" value="1"/>
</dbReference>
<sequence>MDRYYITNRIGEGGFGECYLIETKKGELAYEKLVAKVVSMNKMSEVERRKSIQEIKILNIISHLNLVRLVESYATNNLLCIIMELGEYGSLDGEIEARRRGGRNNIYFAEDEILFILIQVLLGVKHLHDNNIIHCDIKPSNVLLFSNGVVKLSDFGVSNILSSNKGEQEASEGISDPLIQGSIYYLAPEIYSDMEHDRRCDFWSIGCLLLELCSLERVFRKHSIQEMIILSLRNGDQFKKEVCNHIETHGVNKRYSKYLVDIIKSLLDPNPEERLSIEELIGSSGYISRFISMFLNTCSYKSWSQFNTICQELRTYVSIPANDKGRIDIIKHPFWIKQDVDNEHKGSKFFLKQSLDEWFKNQEMLASSDYLRSKSSMQSNQLSDGQTSEAGQNAYRDIIDYFSKKEKGQPGGRRLSRKEILLQLETTVEFFVTQLSALNSKKVTTEEIIKRNLGNKLRDSQKGRNPTVVARTPRKEQPKSSQKPPTVNKTRSNPSIRKDLRIKYDMEREQLREIMRRGRAEAKLKEAMEIETPS</sequence>
<dbReference type="InterPro" id="IPR011009">
    <property type="entry name" value="Kinase-like_dom_sf"/>
</dbReference>
<organism evidence="10 11">
    <name type="scientific">Cryptosporidium canis</name>
    <dbReference type="NCBI Taxonomy" id="195482"/>
    <lineage>
        <taxon>Eukaryota</taxon>
        <taxon>Sar</taxon>
        <taxon>Alveolata</taxon>
        <taxon>Apicomplexa</taxon>
        <taxon>Conoidasida</taxon>
        <taxon>Coccidia</taxon>
        <taxon>Eucoccidiorida</taxon>
        <taxon>Eimeriorina</taxon>
        <taxon>Cryptosporidiidae</taxon>
        <taxon>Cryptosporidium</taxon>
    </lineage>
</organism>
<feature type="binding site" evidence="7">
    <location>
        <position position="36"/>
    </location>
    <ligand>
        <name>ATP</name>
        <dbReference type="ChEBI" id="CHEBI:30616"/>
    </ligand>
</feature>
<dbReference type="InterPro" id="IPR050660">
    <property type="entry name" value="NEK_Ser/Thr_kinase"/>
</dbReference>
<keyword evidence="6 7" id="KW-0067">ATP-binding</keyword>
<dbReference type="PANTHER" id="PTHR43671:SF13">
    <property type="entry name" value="SERINE_THREONINE-PROTEIN KINASE NEK2"/>
    <property type="match status" value="1"/>
</dbReference>
<evidence type="ECO:0000313" key="11">
    <source>
        <dbReference type="Proteomes" id="UP001071777"/>
    </source>
</evidence>